<dbReference type="KEGG" id="mpj:MPNE_0531"/>
<feature type="signal peptide" evidence="2">
    <location>
        <begin position="1"/>
        <end position="29"/>
    </location>
</feature>
<feature type="compositionally biased region" description="Low complexity" evidence="1">
    <location>
        <begin position="110"/>
        <end position="131"/>
    </location>
</feature>
<dbReference type="Pfam" id="PF17374">
    <property type="entry name" value="DUF5396"/>
    <property type="match status" value="2"/>
</dbReference>
<dbReference type="PROSITE" id="PS51257">
    <property type="entry name" value="PROKAR_LIPOPROTEIN"/>
    <property type="match status" value="1"/>
</dbReference>
<keyword evidence="2" id="KW-0732">Signal</keyword>
<feature type="chain" id="PRO_5009772778" description="Lipoprotein" evidence="2">
    <location>
        <begin position="30"/>
        <end position="1005"/>
    </location>
</feature>
<evidence type="ECO:0008006" key="5">
    <source>
        <dbReference type="Google" id="ProtNLM"/>
    </source>
</evidence>
<feature type="region of interest" description="Disordered" evidence="1">
    <location>
        <begin position="786"/>
        <end position="825"/>
    </location>
</feature>
<dbReference type="Gene3D" id="3.90.76.10">
    <property type="entry name" value="Dipeptide-binding Protein, Domain 1"/>
    <property type="match status" value="1"/>
</dbReference>
<dbReference type="EMBL" id="CP002077">
    <property type="protein sequence ID" value="ADK87054.1"/>
    <property type="molecule type" value="Genomic_DNA"/>
</dbReference>
<dbReference type="SUPFAM" id="SSF53850">
    <property type="entry name" value="Periplasmic binding protein-like II"/>
    <property type="match status" value="1"/>
</dbReference>
<evidence type="ECO:0000313" key="3">
    <source>
        <dbReference type="EMBL" id="ADK87054.1"/>
    </source>
</evidence>
<dbReference type="AlphaFoldDB" id="A0A0H3DKY6"/>
<proteinExistence type="predicted"/>
<evidence type="ECO:0000256" key="1">
    <source>
        <dbReference type="SAM" id="MobiDB-lite"/>
    </source>
</evidence>
<dbReference type="PATRIC" id="fig|722438.3.peg.511"/>
<gene>
    <name evidence="3" type="ordered locus">MPNE_0531</name>
</gene>
<evidence type="ECO:0000313" key="4">
    <source>
        <dbReference type="Proteomes" id="UP000007756"/>
    </source>
</evidence>
<dbReference type="GeneID" id="66608877"/>
<feature type="compositionally biased region" description="Polar residues" evidence="1">
    <location>
        <begin position="786"/>
        <end position="801"/>
    </location>
</feature>
<feature type="region of interest" description="Disordered" evidence="1">
    <location>
        <begin position="105"/>
        <end position="165"/>
    </location>
</feature>
<evidence type="ECO:0000256" key="2">
    <source>
        <dbReference type="SAM" id="SignalP"/>
    </source>
</evidence>
<feature type="compositionally biased region" description="Low complexity" evidence="1">
    <location>
        <begin position="145"/>
        <end position="156"/>
    </location>
</feature>
<protein>
    <recommendedName>
        <fullName evidence="5">Lipoprotein</fullName>
    </recommendedName>
</protein>
<dbReference type="eggNOG" id="COG0747">
    <property type="taxonomic scope" value="Bacteria"/>
</dbReference>
<reference evidence="3 4" key="1">
    <citation type="journal article" date="2010" name="Appl. Environ. Microbiol.">
        <title>Targeted chromosomal knockouts in Mycoplasma pneumoniae.</title>
        <authorList>
            <person name="Krishnakumar R."/>
            <person name="Assad-Garcia N."/>
            <person name="Benders G.A."/>
            <person name="Phan Q."/>
            <person name="Montague M.G."/>
            <person name="Glass J.I."/>
        </authorList>
    </citation>
    <scope>NUCLEOTIDE SEQUENCE [LARGE SCALE GENOMIC DNA]</scope>
    <source>
        <strain evidence="4">ATCC 15531 / DSM 22911 / NBRC 14401 / NCTC 10119 / FH</strain>
    </source>
</reference>
<dbReference type="Proteomes" id="UP000007756">
    <property type="component" value="Chromosome"/>
</dbReference>
<dbReference type="RefSeq" id="WP_014574990.1">
    <property type="nucleotide sequence ID" value="NZ_CP010546.1"/>
</dbReference>
<dbReference type="STRING" id="722438.F539_02560"/>
<dbReference type="HOGENOM" id="CLU_313491_0_0_14"/>
<accession>A0A0H3DKY6</accession>
<dbReference type="PaxDb" id="722438-MPNE_0531"/>
<sequence length="1005" mass="110600">MKFQRKYWGLLSTLGVSSAVALSACAAQARDVYVTSSASDLLKNNSVPMSMFNVSPTSSFFGSKYAGLTTYIATGSNKDDGVNVTTQTQEKLVLELATSVKGYKKKDKATSSQKTSTNSSCTTTSSGTSTSGEDDWECIGEIKRQSSSNGQNNQQSKSITEEEKFQEISQKATRYEFAIDTGIKWVDNNGKPVKDASGNDVKLSSKDFERGFEAYILSSELRFNRNGYFIDLMGLDVKKTVGMTKKNGTQVQMKVASSDEKDGEEKTVKITDDAYNPEDYQSTDDSKFNVYLTSPFPFLLSMMSKEFFFPIPHTHPKVKAIKVGKDSPLVYNEKNGSKILDQTKTNFDGIYGGGVNAWRDTWSVGPYYVESFNQSQIVFKRNSEYDTHITPNLPKTREENEKPIPTMINYFQPGATPEVFYSNYIAGGLSSAEVPYSQQEDARSRFAGTGDLRWVKVQKTAQSAQITYSSRPYVVEGETVKTNSNITETEAKFLYNSESEEALTIRAGINGLINWQNLAIILLPNSGDLNYSIVPFGIFKEKGKNGASVQQKAVSTTEGSDLMNDYYYKIEKEQRLGLIPQREGNYEKNKNVLESATVKINYYSSKATSGQAGAAASAAFAKNNNTSDNTQQNQTSSVEAKSVNVTKHSFVQVLKKVGFSGSNPLHFNMKLGNSSLSANGVDYYNAVKQALTELGTADNGEKLIVPEIILGDAQGPTRNEWYIGLSSVLGFSSWSPDYDGVGTWLDAATQLNDQGGGDVITYSSGAHIVRTLLLAASQKDVHSKFTQKIDQQNTASTTSDVTVKKADSSQDSSKSNTEEEKWDDVTSADLFKDDPYVLKNFGDAKAQAAQRSTGSTTSGNGTQASLEFTKKALSLLKFLVDNGILDKEKVKEAIKDPNKYLGKRDKIENGTNKPSKNEDFIGYELKDIYKNAAQLNRFNSIWAEKDTDNAKFLITVVDSYFPVLPVPAAGLNETSPTLLKPWFQFRSAPSGNGTIRDYGFIPENK</sequence>
<organism evidence="3 4">
    <name type="scientific">Mycoplasmoides pneumoniae (strain ATCC 15531 / DSM 23978 / CIP 103766 / NBRC 14401 / NCTC 10119 / FH)</name>
    <name type="common">Mycoplasma pneumoniae</name>
    <dbReference type="NCBI Taxonomy" id="722438"/>
    <lineage>
        <taxon>Bacteria</taxon>
        <taxon>Bacillati</taxon>
        <taxon>Mycoplasmatota</taxon>
        <taxon>Mycoplasmoidales</taxon>
        <taxon>Mycoplasmoidaceae</taxon>
        <taxon>Mycoplasmoides</taxon>
    </lineage>
</organism>
<name>A0A0H3DKY6_MYCPB</name>
<dbReference type="InterPro" id="IPR035158">
    <property type="entry name" value="DUF5396"/>
</dbReference>